<accession>A0ABR9WUQ7</accession>
<gene>
    <name evidence="1" type="ORF">IM755_11825</name>
</gene>
<dbReference type="EMBL" id="JADFTZ010000007">
    <property type="protein sequence ID" value="MBE9577399.1"/>
    <property type="molecule type" value="Genomic_DNA"/>
</dbReference>
<proteinExistence type="predicted"/>
<dbReference type="RefSeq" id="WP_194097117.1">
    <property type="nucleotide sequence ID" value="NZ_JADFTZ010000007.1"/>
</dbReference>
<organism evidence="1 2">
    <name type="scientific">Flavobacterium proteolyticum</name>
    <dbReference type="NCBI Taxonomy" id="2911683"/>
    <lineage>
        <taxon>Bacteria</taxon>
        <taxon>Pseudomonadati</taxon>
        <taxon>Bacteroidota</taxon>
        <taxon>Flavobacteriia</taxon>
        <taxon>Flavobacteriales</taxon>
        <taxon>Flavobacteriaceae</taxon>
        <taxon>Flavobacterium</taxon>
    </lineage>
</organism>
<dbReference type="Proteomes" id="UP000656274">
    <property type="component" value="Unassembled WGS sequence"/>
</dbReference>
<keyword evidence="2" id="KW-1185">Reference proteome</keyword>
<name>A0ABR9WUQ7_9FLAO</name>
<reference evidence="1 2" key="1">
    <citation type="submission" date="2020-10" db="EMBL/GenBank/DDBJ databases">
        <title>The genome sequence of Flavobacterium aquaticum 1Y8A.</title>
        <authorList>
            <person name="Liu Y."/>
        </authorList>
    </citation>
    <scope>NUCLEOTIDE SEQUENCE [LARGE SCALE GENOMIC DNA]</scope>
    <source>
        <strain evidence="1 2">1Y8A</strain>
    </source>
</reference>
<evidence type="ECO:0000313" key="1">
    <source>
        <dbReference type="EMBL" id="MBE9577399.1"/>
    </source>
</evidence>
<sequence length="102" mass="11168">MSDFTITLDVAKAWATSWRTNPPKDLAKGHWIPGEALTELLATEGVVNVRAYMGVDETGTQKLMFVGVDADGKDLIDDSHLIYDSTQPCPKNCDPTSPLYNP</sequence>
<comment type="caution">
    <text evidence="1">The sequence shown here is derived from an EMBL/GenBank/DDBJ whole genome shotgun (WGS) entry which is preliminary data.</text>
</comment>
<protein>
    <submittedName>
        <fullName evidence="1">Uncharacterized protein</fullName>
    </submittedName>
</protein>
<evidence type="ECO:0000313" key="2">
    <source>
        <dbReference type="Proteomes" id="UP000656274"/>
    </source>
</evidence>